<keyword evidence="2" id="KW-0813">Transport</keyword>
<keyword evidence="3 6" id="KW-0812">Transmembrane</keyword>
<dbReference type="PANTHER" id="PTHR23506:SF23">
    <property type="entry name" value="GH10249P"/>
    <property type="match status" value="1"/>
</dbReference>
<reference evidence="7" key="1">
    <citation type="journal article" date="2015" name="Nature">
        <title>Complex archaea that bridge the gap between prokaryotes and eukaryotes.</title>
        <authorList>
            <person name="Spang A."/>
            <person name="Saw J.H."/>
            <person name="Jorgensen S.L."/>
            <person name="Zaremba-Niedzwiedzka K."/>
            <person name="Martijn J."/>
            <person name="Lind A.E."/>
            <person name="van Eijk R."/>
            <person name="Schleper C."/>
            <person name="Guy L."/>
            <person name="Ettema T.J."/>
        </authorList>
    </citation>
    <scope>NUCLEOTIDE SEQUENCE</scope>
</reference>
<evidence type="ECO:0008006" key="8">
    <source>
        <dbReference type="Google" id="ProtNLM"/>
    </source>
</evidence>
<dbReference type="InterPro" id="IPR036259">
    <property type="entry name" value="MFS_trans_sf"/>
</dbReference>
<name>A0A0F8ZMJ7_9ZZZZ</name>
<gene>
    <name evidence="7" type="ORF">LCGC14_2755410</name>
</gene>
<feature type="transmembrane region" description="Helical" evidence="6">
    <location>
        <begin position="261"/>
        <end position="279"/>
    </location>
</feature>
<keyword evidence="4 6" id="KW-1133">Transmembrane helix</keyword>
<dbReference type="PANTHER" id="PTHR23506">
    <property type="entry name" value="GH10249P"/>
    <property type="match status" value="1"/>
</dbReference>
<evidence type="ECO:0000256" key="2">
    <source>
        <dbReference type="ARBA" id="ARBA00022448"/>
    </source>
</evidence>
<feature type="transmembrane region" description="Helical" evidence="6">
    <location>
        <begin position="185"/>
        <end position="204"/>
    </location>
</feature>
<dbReference type="Gene3D" id="1.20.1250.20">
    <property type="entry name" value="MFS general substrate transporter like domains"/>
    <property type="match status" value="1"/>
</dbReference>
<evidence type="ECO:0000256" key="1">
    <source>
        <dbReference type="ARBA" id="ARBA00004141"/>
    </source>
</evidence>
<organism evidence="7">
    <name type="scientific">marine sediment metagenome</name>
    <dbReference type="NCBI Taxonomy" id="412755"/>
    <lineage>
        <taxon>unclassified sequences</taxon>
        <taxon>metagenomes</taxon>
        <taxon>ecological metagenomes</taxon>
    </lineage>
</organism>
<evidence type="ECO:0000256" key="3">
    <source>
        <dbReference type="ARBA" id="ARBA00022692"/>
    </source>
</evidence>
<dbReference type="EMBL" id="LAZR01050498">
    <property type="protein sequence ID" value="KKK87220.1"/>
    <property type="molecule type" value="Genomic_DNA"/>
</dbReference>
<evidence type="ECO:0000256" key="6">
    <source>
        <dbReference type="SAM" id="Phobius"/>
    </source>
</evidence>
<dbReference type="AlphaFoldDB" id="A0A0F8ZMJ7"/>
<protein>
    <recommendedName>
        <fullName evidence="8">Major facilitator superfamily (MFS) profile domain-containing protein</fullName>
    </recommendedName>
</protein>
<dbReference type="InterPro" id="IPR011701">
    <property type="entry name" value="MFS"/>
</dbReference>
<dbReference type="SUPFAM" id="SSF103473">
    <property type="entry name" value="MFS general substrate transporter"/>
    <property type="match status" value="1"/>
</dbReference>
<keyword evidence="5 6" id="KW-0472">Membrane</keyword>
<feature type="transmembrane region" description="Helical" evidence="6">
    <location>
        <begin position="285"/>
        <end position="304"/>
    </location>
</feature>
<evidence type="ECO:0000256" key="5">
    <source>
        <dbReference type="ARBA" id="ARBA00023136"/>
    </source>
</evidence>
<evidence type="ECO:0000313" key="7">
    <source>
        <dbReference type="EMBL" id="KKK87220.1"/>
    </source>
</evidence>
<feature type="transmembrane region" description="Helical" evidence="6">
    <location>
        <begin position="123"/>
        <end position="142"/>
    </location>
</feature>
<feature type="transmembrane region" description="Helical" evidence="6">
    <location>
        <begin position="162"/>
        <end position="178"/>
    </location>
</feature>
<sequence>AQTILEFILWRGATALGYAMITIACQEYLLGKNVAGHRNVNIAIFVGIVITATMCGTAIGGILAARIGYQATFLIAAGLMIFAGFAGYQMLSQDAGTGIEIAKRKIGGLRGGRMIFKNRRFPVFLFCIAIPTNILMAAYLWYLVPLYLFDLGATTAEIGRTMMIYYLLVIAIGGAASKKVKTMNGLTLLVGLGSLLSGIGLIAFHQWYNFWAVVLSVIFLGLSHALIKAPQIVLSLEVCRAEVHTAGHNIVLGSLRLLERFGSIIGLIIGAIMIDYYGYQTTTGIAGISVCVASLIFILSFFITRNK</sequence>
<proteinExistence type="predicted"/>
<feature type="transmembrane region" description="Helical" evidence="6">
    <location>
        <begin position="12"/>
        <end position="30"/>
    </location>
</feature>
<evidence type="ECO:0000256" key="4">
    <source>
        <dbReference type="ARBA" id="ARBA00022989"/>
    </source>
</evidence>
<feature type="non-terminal residue" evidence="7">
    <location>
        <position position="1"/>
    </location>
</feature>
<dbReference type="GO" id="GO:0016020">
    <property type="term" value="C:membrane"/>
    <property type="evidence" value="ECO:0007669"/>
    <property type="project" value="UniProtKB-SubCell"/>
</dbReference>
<dbReference type="GO" id="GO:0022857">
    <property type="term" value="F:transmembrane transporter activity"/>
    <property type="evidence" value="ECO:0007669"/>
    <property type="project" value="InterPro"/>
</dbReference>
<dbReference type="Pfam" id="PF07690">
    <property type="entry name" value="MFS_1"/>
    <property type="match status" value="1"/>
</dbReference>
<feature type="transmembrane region" description="Helical" evidence="6">
    <location>
        <begin position="71"/>
        <end position="91"/>
    </location>
</feature>
<comment type="subcellular location">
    <subcellularLocation>
        <location evidence="1">Membrane</location>
        <topology evidence="1">Multi-pass membrane protein</topology>
    </subcellularLocation>
</comment>
<dbReference type="InterPro" id="IPR050930">
    <property type="entry name" value="MFS_Vesicular_Transporter"/>
</dbReference>
<feature type="transmembrane region" description="Helical" evidence="6">
    <location>
        <begin position="42"/>
        <end position="65"/>
    </location>
</feature>
<comment type="caution">
    <text evidence="7">The sequence shown here is derived from an EMBL/GenBank/DDBJ whole genome shotgun (WGS) entry which is preliminary data.</text>
</comment>
<feature type="transmembrane region" description="Helical" evidence="6">
    <location>
        <begin position="210"/>
        <end position="227"/>
    </location>
</feature>
<accession>A0A0F8ZMJ7</accession>